<sequence>MEESRVTLHGFWASPYVCKVIWALKLKGVPFEYVEENLSDKSAALLEYNPVHKKVPVLVHGGKAVAESAVILEYIEETWPDRDNPLLPADPYDRALARFWIDFGQQKRLTFMAFFLSAEEDKERTGKQVLDTLRIIQDEALADKKFFSGNKIGLVDLSYGWLVHWIECVQDIVGLPIMEPHSLQKLCEWATNFRQEPVIKENLPDKMEVAAHIRRFRERFASKTRTST</sequence>
<dbReference type="OrthoDB" id="202840at2759"/>
<organism evidence="6 7">
    <name type="scientific">Dorcoceras hygrometricum</name>
    <dbReference type="NCBI Taxonomy" id="472368"/>
    <lineage>
        <taxon>Eukaryota</taxon>
        <taxon>Viridiplantae</taxon>
        <taxon>Streptophyta</taxon>
        <taxon>Embryophyta</taxon>
        <taxon>Tracheophyta</taxon>
        <taxon>Spermatophyta</taxon>
        <taxon>Magnoliopsida</taxon>
        <taxon>eudicotyledons</taxon>
        <taxon>Gunneridae</taxon>
        <taxon>Pentapetalae</taxon>
        <taxon>asterids</taxon>
        <taxon>lamiids</taxon>
        <taxon>Lamiales</taxon>
        <taxon>Gesneriaceae</taxon>
        <taxon>Didymocarpoideae</taxon>
        <taxon>Trichosporeae</taxon>
        <taxon>Loxocarpinae</taxon>
        <taxon>Dorcoceras</taxon>
    </lineage>
</organism>
<evidence type="ECO:0000256" key="3">
    <source>
        <dbReference type="RuleBase" id="RU369102"/>
    </source>
</evidence>
<dbReference type="EMBL" id="KQ991591">
    <property type="protein sequence ID" value="KZV51612.1"/>
    <property type="molecule type" value="Genomic_DNA"/>
</dbReference>
<evidence type="ECO:0000313" key="6">
    <source>
        <dbReference type="EMBL" id="KZV51612.1"/>
    </source>
</evidence>
<name>A0A2Z7CWW8_9LAMI</name>
<protein>
    <recommendedName>
        <fullName evidence="3">Glutathione S-transferase</fullName>
        <ecNumber evidence="3">2.5.1.18</ecNumber>
    </recommendedName>
</protein>
<evidence type="ECO:0000256" key="2">
    <source>
        <dbReference type="ARBA" id="ARBA00047960"/>
    </source>
</evidence>
<evidence type="ECO:0000256" key="1">
    <source>
        <dbReference type="ARBA" id="ARBA00022679"/>
    </source>
</evidence>
<gene>
    <name evidence="6" type="ORF">F511_24985</name>
</gene>
<comment type="function">
    <text evidence="3">Is involved in the conjugation of reduced glutathione to a wide number of exogenous and endogenous hydrophobic electrophiles.</text>
</comment>
<evidence type="ECO:0000259" key="4">
    <source>
        <dbReference type="PROSITE" id="PS50404"/>
    </source>
</evidence>
<dbReference type="InterPro" id="IPR010987">
    <property type="entry name" value="Glutathione-S-Trfase_C-like"/>
</dbReference>
<dbReference type="InterPro" id="IPR045073">
    <property type="entry name" value="Omega/Tau-like"/>
</dbReference>
<dbReference type="Proteomes" id="UP000250235">
    <property type="component" value="Unassembled WGS sequence"/>
</dbReference>
<dbReference type="InterPro" id="IPR036282">
    <property type="entry name" value="Glutathione-S-Trfase_C_sf"/>
</dbReference>
<dbReference type="SUPFAM" id="SSF47616">
    <property type="entry name" value="GST C-terminal domain-like"/>
    <property type="match status" value="1"/>
</dbReference>
<dbReference type="EC" id="2.5.1.18" evidence="3"/>
<dbReference type="AlphaFoldDB" id="A0A2Z7CWW8"/>
<dbReference type="GO" id="GO:0004364">
    <property type="term" value="F:glutathione transferase activity"/>
    <property type="evidence" value="ECO:0007669"/>
    <property type="project" value="UniProtKB-UniRule"/>
</dbReference>
<keyword evidence="3" id="KW-0963">Cytoplasm</keyword>
<dbReference type="InterPro" id="IPR045074">
    <property type="entry name" value="GST_C_Tau"/>
</dbReference>
<evidence type="ECO:0000313" key="7">
    <source>
        <dbReference type="Proteomes" id="UP000250235"/>
    </source>
</evidence>
<dbReference type="PROSITE" id="PS50404">
    <property type="entry name" value="GST_NTER"/>
    <property type="match status" value="1"/>
</dbReference>
<keyword evidence="1 3" id="KW-0808">Transferase</keyword>
<dbReference type="InterPro" id="IPR040079">
    <property type="entry name" value="Glutathione_S-Trfase"/>
</dbReference>
<dbReference type="SFLD" id="SFLDG00358">
    <property type="entry name" value="Main_(cytGST)"/>
    <property type="match status" value="1"/>
</dbReference>
<feature type="domain" description="GST N-terminal" evidence="4">
    <location>
        <begin position="4"/>
        <end position="83"/>
    </location>
</feature>
<reference evidence="6 7" key="1">
    <citation type="journal article" date="2015" name="Proc. Natl. Acad. Sci. U.S.A.">
        <title>The resurrection genome of Boea hygrometrica: A blueprint for survival of dehydration.</title>
        <authorList>
            <person name="Xiao L."/>
            <person name="Yang G."/>
            <person name="Zhang L."/>
            <person name="Yang X."/>
            <person name="Zhao S."/>
            <person name="Ji Z."/>
            <person name="Zhou Q."/>
            <person name="Hu M."/>
            <person name="Wang Y."/>
            <person name="Chen M."/>
            <person name="Xu Y."/>
            <person name="Jin H."/>
            <person name="Xiao X."/>
            <person name="Hu G."/>
            <person name="Bao F."/>
            <person name="Hu Y."/>
            <person name="Wan P."/>
            <person name="Li L."/>
            <person name="Deng X."/>
            <person name="Kuang T."/>
            <person name="Xiang C."/>
            <person name="Zhu J.K."/>
            <person name="Oliver M.J."/>
            <person name="He Y."/>
        </authorList>
    </citation>
    <scope>NUCLEOTIDE SEQUENCE [LARGE SCALE GENOMIC DNA]</scope>
    <source>
        <strain evidence="7">cv. XS01</strain>
    </source>
</reference>
<dbReference type="Gene3D" id="3.40.30.10">
    <property type="entry name" value="Glutaredoxin"/>
    <property type="match status" value="1"/>
</dbReference>
<dbReference type="PANTHER" id="PTHR11260">
    <property type="entry name" value="GLUTATHIONE S-TRANSFERASE, GST, SUPERFAMILY, GST DOMAIN CONTAINING"/>
    <property type="match status" value="1"/>
</dbReference>
<comment type="catalytic activity">
    <reaction evidence="2 3">
        <text>RX + glutathione = an S-substituted glutathione + a halide anion + H(+)</text>
        <dbReference type="Rhea" id="RHEA:16437"/>
        <dbReference type="ChEBI" id="CHEBI:15378"/>
        <dbReference type="ChEBI" id="CHEBI:16042"/>
        <dbReference type="ChEBI" id="CHEBI:17792"/>
        <dbReference type="ChEBI" id="CHEBI:57925"/>
        <dbReference type="ChEBI" id="CHEBI:90779"/>
        <dbReference type="EC" id="2.5.1.18"/>
    </reaction>
</comment>
<dbReference type="Gene3D" id="1.20.1050.10">
    <property type="match status" value="1"/>
</dbReference>
<dbReference type="SFLD" id="SFLDS00019">
    <property type="entry name" value="Glutathione_Transferase_(cytos"/>
    <property type="match status" value="1"/>
</dbReference>
<dbReference type="InterPro" id="IPR036249">
    <property type="entry name" value="Thioredoxin-like_sf"/>
</dbReference>
<dbReference type="PROSITE" id="PS50405">
    <property type="entry name" value="GST_CTER"/>
    <property type="match status" value="1"/>
</dbReference>
<comment type="similarity">
    <text evidence="3">Belongs to the GST superfamily.</text>
</comment>
<feature type="domain" description="GST C-terminal" evidence="5">
    <location>
        <begin position="90"/>
        <end position="213"/>
    </location>
</feature>
<dbReference type="FunFam" id="3.40.30.10:FF:000014">
    <property type="entry name" value="Tau class glutathione S-transferase"/>
    <property type="match status" value="1"/>
</dbReference>
<dbReference type="InterPro" id="IPR004045">
    <property type="entry name" value="Glutathione_S-Trfase_N"/>
</dbReference>
<evidence type="ECO:0000259" key="5">
    <source>
        <dbReference type="PROSITE" id="PS50405"/>
    </source>
</evidence>
<dbReference type="PANTHER" id="PTHR11260:SF765">
    <property type="entry name" value="GLUTATHIONE TRANSFERASE"/>
    <property type="match status" value="1"/>
</dbReference>
<dbReference type="SUPFAM" id="SSF52833">
    <property type="entry name" value="Thioredoxin-like"/>
    <property type="match status" value="1"/>
</dbReference>
<proteinExistence type="inferred from homology"/>
<comment type="subcellular location">
    <subcellularLocation>
        <location evidence="3">Cytoplasm</location>
        <location evidence="3">Cytosol</location>
    </subcellularLocation>
</comment>
<keyword evidence="7" id="KW-1185">Reference proteome</keyword>
<dbReference type="GO" id="GO:0005829">
    <property type="term" value="C:cytosol"/>
    <property type="evidence" value="ECO:0007669"/>
    <property type="project" value="UniProtKB-SubCell"/>
</dbReference>
<accession>A0A2Z7CWW8</accession>
<dbReference type="PROSITE" id="PS51354">
    <property type="entry name" value="GLUTAREDOXIN_2"/>
    <property type="match status" value="1"/>
</dbReference>
<dbReference type="CDD" id="cd03185">
    <property type="entry name" value="GST_C_Tau"/>
    <property type="match status" value="1"/>
</dbReference>
<dbReference type="Pfam" id="PF02798">
    <property type="entry name" value="GST_N"/>
    <property type="match status" value="1"/>
</dbReference>
<dbReference type="GO" id="GO:0006749">
    <property type="term" value="P:glutathione metabolic process"/>
    <property type="evidence" value="ECO:0007669"/>
    <property type="project" value="InterPro"/>
</dbReference>
<dbReference type="SFLD" id="SFLDG01152">
    <property type="entry name" value="Main.3:_Omega-_and_Tau-like"/>
    <property type="match status" value="1"/>
</dbReference>
<dbReference type="CDD" id="cd03058">
    <property type="entry name" value="GST_N_Tau"/>
    <property type="match status" value="1"/>
</dbReference>